<evidence type="ECO:0008006" key="3">
    <source>
        <dbReference type="Google" id="ProtNLM"/>
    </source>
</evidence>
<dbReference type="Proteomes" id="UP001498398">
    <property type="component" value="Unassembled WGS sequence"/>
</dbReference>
<evidence type="ECO:0000313" key="1">
    <source>
        <dbReference type="EMBL" id="KAK7436053.1"/>
    </source>
</evidence>
<accession>A0ABR1ILN5</accession>
<organism evidence="1 2">
    <name type="scientific">Marasmiellus scandens</name>
    <dbReference type="NCBI Taxonomy" id="2682957"/>
    <lineage>
        <taxon>Eukaryota</taxon>
        <taxon>Fungi</taxon>
        <taxon>Dikarya</taxon>
        <taxon>Basidiomycota</taxon>
        <taxon>Agaricomycotina</taxon>
        <taxon>Agaricomycetes</taxon>
        <taxon>Agaricomycetidae</taxon>
        <taxon>Agaricales</taxon>
        <taxon>Marasmiineae</taxon>
        <taxon>Omphalotaceae</taxon>
        <taxon>Marasmiellus</taxon>
    </lineage>
</organism>
<dbReference type="EMBL" id="JBANRG010000099">
    <property type="protein sequence ID" value="KAK7436053.1"/>
    <property type="molecule type" value="Genomic_DNA"/>
</dbReference>
<evidence type="ECO:0000313" key="2">
    <source>
        <dbReference type="Proteomes" id="UP001498398"/>
    </source>
</evidence>
<comment type="caution">
    <text evidence="1">The sequence shown here is derived from an EMBL/GenBank/DDBJ whole genome shotgun (WGS) entry which is preliminary data.</text>
</comment>
<proteinExistence type="predicted"/>
<reference evidence="1 2" key="1">
    <citation type="submission" date="2024-01" db="EMBL/GenBank/DDBJ databases">
        <title>A draft genome for the cacao thread blight pathogen Marasmiellus scandens.</title>
        <authorList>
            <person name="Baruah I.K."/>
            <person name="Leung J."/>
            <person name="Bukari Y."/>
            <person name="Amoako-Attah I."/>
            <person name="Meinhardt L.W."/>
            <person name="Bailey B.A."/>
            <person name="Cohen S.P."/>
        </authorList>
    </citation>
    <scope>NUCLEOTIDE SEQUENCE [LARGE SCALE GENOMIC DNA]</scope>
    <source>
        <strain evidence="1 2">GH-19</strain>
    </source>
</reference>
<sequence>MSNVGTSAGPSTDGIDISPSLDGLFYGGIVSFMHVSMQRCLQLGLKPVFFRMFGVTIVQSWTYANKNHDPWALRSFVAVLVVMDLASTIMSIELLHFVTISNWGNLDVFTKPTQYVVTSKPTYRRSVNFGSDIQILWH</sequence>
<protein>
    <recommendedName>
        <fullName evidence="3">Vomeronasal type-1 receptor</fullName>
    </recommendedName>
</protein>
<gene>
    <name evidence="1" type="ORF">VKT23_019356</name>
</gene>
<name>A0ABR1ILN5_9AGAR</name>
<keyword evidence="2" id="KW-1185">Reference proteome</keyword>